<evidence type="ECO:0000256" key="6">
    <source>
        <dbReference type="SAM" id="Phobius"/>
    </source>
</evidence>
<organism evidence="7 8">
    <name type="scientific">Pusillibacter faecalis</name>
    <dbReference type="NCBI Taxonomy" id="2714358"/>
    <lineage>
        <taxon>Bacteria</taxon>
        <taxon>Bacillati</taxon>
        <taxon>Bacillota</taxon>
        <taxon>Clostridia</taxon>
        <taxon>Eubacteriales</taxon>
        <taxon>Oscillospiraceae</taxon>
        <taxon>Pusillibacter</taxon>
    </lineage>
</organism>
<dbReference type="Pfam" id="PF04347">
    <property type="entry name" value="FliO"/>
    <property type="match status" value="1"/>
</dbReference>
<keyword evidence="3 6" id="KW-0812">Transmembrane</keyword>
<dbReference type="KEGG" id="pfaa:MM59RIKEN_20440"/>
<keyword evidence="2" id="KW-1003">Cell membrane</keyword>
<name>A0A810QDP1_9FIRM</name>
<keyword evidence="5 6" id="KW-0472">Membrane</keyword>
<evidence type="ECO:0000256" key="3">
    <source>
        <dbReference type="ARBA" id="ARBA00022692"/>
    </source>
</evidence>
<dbReference type="AlphaFoldDB" id="A0A810QDP1"/>
<keyword evidence="4 6" id="KW-1133">Transmembrane helix</keyword>
<evidence type="ECO:0000313" key="8">
    <source>
        <dbReference type="Proteomes" id="UP000679848"/>
    </source>
</evidence>
<evidence type="ECO:0000256" key="2">
    <source>
        <dbReference type="ARBA" id="ARBA00022475"/>
    </source>
</evidence>
<dbReference type="RefSeq" id="WP_228300510.1">
    <property type="nucleotide sequence ID" value="NZ_AP023420.1"/>
</dbReference>
<proteinExistence type="predicted"/>
<accession>A0A810QDP1</accession>
<evidence type="ECO:0000256" key="5">
    <source>
        <dbReference type="ARBA" id="ARBA00023136"/>
    </source>
</evidence>
<evidence type="ECO:0000256" key="1">
    <source>
        <dbReference type="ARBA" id="ARBA00004236"/>
    </source>
</evidence>
<dbReference type="EMBL" id="AP023420">
    <property type="protein sequence ID" value="BCK84725.1"/>
    <property type="molecule type" value="Genomic_DNA"/>
</dbReference>
<comment type="subcellular location">
    <subcellularLocation>
        <location evidence="1">Cell membrane</location>
    </subcellularLocation>
</comment>
<feature type="transmembrane region" description="Helical" evidence="6">
    <location>
        <begin position="6"/>
        <end position="26"/>
    </location>
</feature>
<evidence type="ECO:0008006" key="9">
    <source>
        <dbReference type="Google" id="ProtNLM"/>
    </source>
</evidence>
<evidence type="ECO:0000256" key="4">
    <source>
        <dbReference type="ARBA" id="ARBA00022989"/>
    </source>
</evidence>
<protein>
    <recommendedName>
        <fullName evidence="9">Flagellar protein</fullName>
    </recommendedName>
</protein>
<dbReference type="InterPro" id="IPR022781">
    <property type="entry name" value="Flagellar_biosynth_FliO"/>
</dbReference>
<dbReference type="Proteomes" id="UP000679848">
    <property type="component" value="Chromosome"/>
</dbReference>
<evidence type="ECO:0000313" key="7">
    <source>
        <dbReference type="EMBL" id="BCK84725.1"/>
    </source>
</evidence>
<sequence length="121" mass="13187">MLDSDISALLWLLFCIIAVLLLACWVTRRIAGGMPVAHVKRAGKQIEILAQTTLGKSEALIMVQAGTRCFLLGVTANAITVLAEFTEAEAAILREKPEDPENGGKPGFIEVLQKSLQQQRR</sequence>
<dbReference type="GO" id="GO:0016020">
    <property type="term" value="C:membrane"/>
    <property type="evidence" value="ECO:0007669"/>
    <property type="project" value="InterPro"/>
</dbReference>
<dbReference type="GO" id="GO:0044781">
    <property type="term" value="P:bacterial-type flagellum organization"/>
    <property type="evidence" value="ECO:0007669"/>
    <property type="project" value="InterPro"/>
</dbReference>
<keyword evidence="8" id="KW-1185">Reference proteome</keyword>
<gene>
    <name evidence="7" type="ORF">MM59RIKEN_20440</name>
</gene>
<reference evidence="7" key="1">
    <citation type="submission" date="2020-09" db="EMBL/GenBank/DDBJ databases">
        <title>New species isolated from human feces.</title>
        <authorList>
            <person name="Kitahara M."/>
            <person name="Shigeno Y."/>
            <person name="Shime M."/>
            <person name="Matsumoto Y."/>
            <person name="Nakamura S."/>
            <person name="Motooka D."/>
            <person name="Fukuoka S."/>
            <person name="Nishikawa H."/>
            <person name="Benno Y."/>
        </authorList>
    </citation>
    <scope>NUCLEOTIDE SEQUENCE</scope>
    <source>
        <strain evidence="7">MM59</strain>
    </source>
</reference>